<sequence length="682" mass="74315">MSFARSGLMLFGVLAFSVHALTARLPRLCSSRPLALGLNRNHLYFNRLQKELANFRKDPPPNCTLEVFGSRSDIWIITWTGLPGTLYAGEKYRLKILFPKEYPLKPPVVYFLQPSPVHAHVYSNGDICMSSLGSDYVPTASVASFVLSIISMLSNAKEKRLPADNHLLLVTMAAWTATTLCQRQVACALKTLAVILFFHLHLVKIAVAVSDAHQFRPGILTAVNPGNRTSIPSLEYLGLGYDVVEKAHKDALGSYNNDGSEFKAPIVRLVWPESGSRRYNNTLRWKLPRNVYAWRVPFYSIRENTANSKYTKTFSDQLTANFEAKSGPKPPDDGNTDDEVATDGEVAADDGNTDGEVAADDGNTDDEVVADDGNTDDEVVADDGDEQPAGEDNDALAEPDSAGHDEVAAEDEYYDDLFASLLDEGAASADSPYIEDAEDDPLSLDDDPETASSEDEENPASDEASLSAKLSIGNSASAESSKSQLSRQETCVAFVAGVLINRTTFDMAVIHLLRALGRHDACTLRHYGHARCGAVRMIWFDFFRQWGTHAITRITLGGEVTLITQKSQSESSGGKQNSAALSARAKAINAHVDAQRSDVQASSAADNQSSCAMDMLGGRPQAGLDRGELDTAWARTTQFSPMPIKMELTPLAFVFKPLGHEHHYYRALALYARNGTGTSSTM</sequence>
<feature type="compositionally biased region" description="Acidic residues" evidence="1">
    <location>
        <begin position="433"/>
        <end position="460"/>
    </location>
</feature>
<reference evidence="6" key="1">
    <citation type="journal article" date="2014" name="Nucleic Acids Res.">
        <title>The evolutionary dynamics of variant antigen genes in Babesia reveal a history of genomic innovation underlying host-parasite interaction.</title>
        <authorList>
            <person name="Jackson A.P."/>
            <person name="Otto T.D."/>
            <person name="Darby A."/>
            <person name="Ramaprasad A."/>
            <person name="Xia D."/>
            <person name="Echaide I.E."/>
            <person name="Farber M."/>
            <person name="Gahlot S."/>
            <person name="Gamble J."/>
            <person name="Gupta D."/>
            <person name="Gupta Y."/>
            <person name="Jackson L."/>
            <person name="Malandrin L."/>
            <person name="Malas T.B."/>
            <person name="Moussa E."/>
            <person name="Nair M."/>
            <person name="Reid A.J."/>
            <person name="Sanders M."/>
            <person name="Sharma J."/>
            <person name="Tracey A."/>
            <person name="Quail M.A."/>
            <person name="Weir W."/>
            <person name="Wastling J.M."/>
            <person name="Hall N."/>
            <person name="Willadsen P."/>
            <person name="Lingelbach K."/>
            <person name="Shiels B."/>
            <person name="Tait A."/>
            <person name="Berriman M."/>
            <person name="Allred D.R."/>
            <person name="Pain A."/>
        </authorList>
    </citation>
    <scope>NUCLEOTIDE SEQUENCE [LARGE SCALE GENOMIC DNA]</scope>
    <source>
        <strain evidence="6">Bond</strain>
    </source>
</reference>
<keyword evidence="2" id="KW-0732">Signal</keyword>
<dbReference type="PROSITE" id="PS50127">
    <property type="entry name" value="UBC_2"/>
    <property type="match status" value="1"/>
</dbReference>
<dbReference type="SMART" id="SM00457">
    <property type="entry name" value="MACPF"/>
    <property type="match status" value="1"/>
</dbReference>
<evidence type="ECO:0000259" key="3">
    <source>
        <dbReference type="PROSITE" id="PS50127"/>
    </source>
</evidence>
<dbReference type="STRING" id="5866.A0A061D4Z2"/>
<feature type="chain" id="PRO_5001595980" evidence="2">
    <location>
        <begin position="24"/>
        <end position="682"/>
    </location>
</feature>
<dbReference type="OrthoDB" id="1158011at2759"/>
<dbReference type="VEuPathDB" id="PiroplasmaDB:BBBOND_0103430"/>
<dbReference type="Pfam" id="PF00179">
    <property type="entry name" value="UQ_con"/>
    <property type="match status" value="1"/>
</dbReference>
<dbReference type="InterPro" id="IPR020864">
    <property type="entry name" value="MACPF"/>
</dbReference>
<organism evidence="5 6">
    <name type="scientific">Babesia bigemina</name>
    <dbReference type="NCBI Taxonomy" id="5866"/>
    <lineage>
        <taxon>Eukaryota</taxon>
        <taxon>Sar</taxon>
        <taxon>Alveolata</taxon>
        <taxon>Apicomplexa</taxon>
        <taxon>Aconoidasida</taxon>
        <taxon>Piroplasmida</taxon>
        <taxon>Babesiidae</taxon>
        <taxon>Babesia</taxon>
    </lineage>
</organism>
<gene>
    <name evidence="5" type="ORF">BBBOND_0103430</name>
</gene>
<dbReference type="RefSeq" id="XP_012766215.1">
    <property type="nucleotide sequence ID" value="XM_012910761.1"/>
</dbReference>
<protein>
    <submittedName>
        <fullName evidence="5">Ubiquitin-conjugating enzyme E2, putative</fullName>
    </submittedName>
</protein>
<feature type="signal peptide" evidence="2">
    <location>
        <begin position="1"/>
        <end position="23"/>
    </location>
</feature>
<dbReference type="CDD" id="cd23808">
    <property type="entry name" value="UBCc_UBE2W"/>
    <property type="match status" value="1"/>
</dbReference>
<accession>A0A061D4Z2</accession>
<feature type="domain" description="UBC core" evidence="3">
    <location>
        <begin position="43"/>
        <end position="194"/>
    </location>
</feature>
<dbReference type="OMA" id="REWTANV"/>
<evidence type="ECO:0000256" key="1">
    <source>
        <dbReference type="SAM" id="MobiDB-lite"/>
    </source>
</evidence>
<feature type="region of interest" description="Disordered" evidence="1">
    <location>
        <begin position="322"/>
        <end position="403"/>
    </location>
</feature>
<dbReference type="Pfam" id="PF01823">
    <property type="entry name" value="MACPF"/>
    <property type="match status" value="1"/>
</dbReference>
<dbReference type="SMART" id="SM00212">
    <property type="entry name" value="UBCc"/>
    <property type="match status" value="1"/>
</dbReference>
<evidence type="ECO:0000256" key="2">
    <source>
        <dbReference type="SAM" id="SignalP"/>
    </source>
</evidence>
<dbReference type="InterPro" id="IPR000608">
    <property type="entry name" value="UBC"/>
</dbReference>
<dbReference type="PROSITE" id="PS51412">
    <property type="entry name" value="MACPF_2"/>
    <property type="match status" value="1"/>
</dbReference>
<dbReference type="Proteomes" id="UP000033188">
    <property type="component" value="Chromosome 1"/>
</dbReference>
<name>A0A061D4Z2_BABBI</name>
<dbReference type="AlphaFoldDB" id="A0A061D4Z2"/>
<dbReference type="InterPro" id="IPR016135">
    <property type="entry name" value="UBQ-conjugating_enzyme/RWD"/>
</dbReference>
<proteinExistence type="predicted"/>
<dbReference type="Gene3D" id="3.10.110.10">
    <property type="entry name" value="Ubiquitin Conjugating Enzyme"/>
    <property type="match status" value="1"/>
</dbReference>
<dbReference type="InterPro" id="IPR050113">
    <property type="entry name" value="Ub_conjugating_enzyme"/>
</dbReference>
<feature type="domain" description="MACPF" evidence="4">
    <location>
        <begin position="324"/>
        <end position="682"/>
    </location>
</feature>
<dbReference type="EMBL" id="LK391707">
    <property type="protein sequence ID" value="CDR94029.1"/>
    <property type="molecule type" value="Genomic_DNA"/>
</dbReference>
<evidence type="ECO:0000259" key="4">
    <source>
        <dbReference type="PROSITE" id="PS51412"/>
    </source>
</evidence>
<dbReference type="GeneID" id="24562570"/>
<evidence type="ECO:0000313" key="6">
    <source>
        <dbReference type="Proteomes" id="UP000033188"/>
    </source>
</evidence>
<keyword evidence="6" id="KW-1185">Reference proteome</keyword>
<feature type="compositionally biased region" description="Acidic residues" evidence="1">
    <location>
        <begin position="334"/>
        <end position="397"/>
    </location>
</feature>
<feature type="region of interest" description="Disordered" evidence="1">
    <location>
        <begin position="429"/>
        <end position="466"/>
    </location>
</feature>
<dbReference type="PANTHER" id="PTHR24067">
    <property type="entry name" value="UBIQUITIN-CONJUGATING ENZYME E2"/>
    <property type="match status" value="1"/>
</dbReference>
<dbReference type="KEGG" id="bbig:BBBOND_0103430"/>
<dbReference type="SUPFAM" id="SSF54495">
    <property type="entry name" value="UBC-like"/>
    <property type="match status" value="1"/>
</dbReference>
<evidence type="ECO:0000313" key="5">
    <source>
        <dbReference type="EMBL" id="CDR94029.1"/>
    </source>
</evidence>